<keyword evidence="1" id="KW-0175">Coiled coil</keyword>
<keyword evidence="3" id="KW-1185">Reference proteome</keyword>
<accession>A0AA36A3Y7</accession>
<gene>
    <name evidence="2" type="ORF">LSALG_LOCUS41492</name>
</gene>
<sequence>MSLSTSRFIGAPLISTRRSFSSTAFAVNPTSLASFSKNKDLLSCSVHGFSSRRFEYDPMLKIARRNFVVCSNITPPPGAPLPSGSPSGSMKGWVLGIVLTFVLPFFTHKWGPLILIKNKVDTVVDTAEYIVEAIEDVAGKIDKVIDNITDDLPENSKLRKTLEAFDELVEGVGKAAHIADNIIDKVEEAEDKLESLILSQAKQEKISKQVVENVEVPTVEPSTLKTE</sequence>
<dbReference type="EMBL" id="OX465085">
    <property type="protein sequence ID" value="CAI9303032.1"/>
    <property type="molecule type" value="Genomic_DNA"/>
</dbReference>
<feature type="coiled-coil region" evidence="1">
    <location>
        <begin position="179"/>
        <end position="206"/>
    </location>
</feature>
<name>A0AA36A3Y7_LACSI</name>
<dbReference type="Proteomes" id="UP001177003">
    <property type="component" value="Chromosome 9"/>
</dbReference>
<evidence type="ECO:0000313" key="3">
    <source>
        <dbReference type="Proteomes" id="UP001177003"/>
    </source>
</evidence>
<protein>
    <recommendedName>
        <fullName evidence="4">Plastid-targeted protein 4</fullName>
    </recommendedName>
</protein>
<evidence type="ECO:0008006" key="4">
    <source>
        <dbReference type="Google" id="ProtNLM"/>
    </source>
</evidence>
<evidence type="ECO:0000256" key="1">
    <source>
        <dbReference type="SAM" id="Coils"/>
    </source>
</evidence>
<proteinExistence type="predicted"/>
<dbReference type="PANTHER" id="PTHR33735">
    <property type="entry name" value="EXPRESSED PROTEIN"/>
    <property type="match status" value="1"/>
</dbReference>
<dbReference type="AlphaFoldDB" id="A0AA36A3Y7"/>
<organism evidence="2 3">
    <name type="scientific">Lactuca saligna</name>
    <name type="common">Willowleaf lettuce</name>
    <dbReference type="NCBI Taxonomy" id="75948"/>
    <lineage>
        <taxon>Eukaryota</taxon>
        <taxon>Viridiplantae</taxon>
        <taxon>Streptophyta</taxon>
        <taxon>Embryophyta</taxon>
        <taxon>Tracheophyta</taxon>
        <taxon>Spermatophyta</taxon>
        <taxon>Magnoliopsida</taxon>
        <taxon>eudicotyledons</taxon>
        <taxon>Gunneridae</taxon>
        <taxon>Pentapetalae</taxon>
        <taxon>asterids</taxon>
        <taxon>campanulids</taxon>
        <taxon>Asterales</taxon>
        <taxon>Asteraceae</taxon>
        <taxon>Cichorioideae</taxon>
        <taxon>Cichorieae</taxon>
        <taxon>Lactucinae</taxon>
        <taxon>Lactuca</taxon>
    </lineage>
</organism>
<reference evidence="2" key="1">
    <citation type="submission" date="2023-04" db="EMBL/GenBank/DDBJ databases">
        <authorList>
            <person name="Vijverberg K."/>
            <person name="Xiong W."/>
            <person name="Schranz E."/>
        </authorList>
    </citation>
    <scope>NUCLEOTIDE SEQUENCE</scope>
</reference>
<dbReference type="PANTHER" id="PTHR33735:SF28">
    <property type="entry name" value="PLASTID LIPID-ASSOCIATED PROTEIN_FIBRILLIN CONSERVED DOMAIN-CONTAINING PROTEIN"/>
    <property type="match status" value="1"/>
</dbReference>
<evidence type="ECO:0000313" key="2">
    <source>
        <dbReference type="EMBL" id="CAI9303032.1"/>
    </source>
</evidence>